<gene>
    <name evidence="1" type="ORF">TorRG33x02_248590</name>
</gene>
<reference evidence="2" key="1">
    <citation type="submission" date="2016-06" db="EMBL/GenBank/DDBJ databases">
        <title>Parallel loss of symbiosis genes in relatives of nitrogen-fixing non-legume Parasponia.</title>
        <authorList>
            <person name="Van Velzen R."/>
            <person name="Holmer R."/>
            <person name="Bu F."/>
            <person name="Rutten L."/>
            <person name="Van Zeijl A."/>
            <person name="Liu W."/>
            <person name="Santuari L."/>
            <person name="Cao Q."/>
            <person name="Sharma T."/>
            <person name="Shen D."/>
            <person name="Roswanjaya Y."/>
            <person name="Wardhani T."/>
            <person name="Kalhor M.S."/>
            <person name="Jansen J."/>
            <person name="Van den Hoogen J."/>
            <person name="Gungor B."/>
            <person name="Hartog M."/>
            <person name="Hontelez J."/>
            <person name="Verver J."/>
            <person name="Yang W.-C."/>
            <person name="Schijlen E."/>
            <person name="Repin R."/>
            <person name="Schilthuizen M."/>
            <person name="Schranz E."/>
            <person name="Heidstra R."/>
            <person name="Miyata K."/>
            <person name="Fedorova E."/>
            <person name="Kohlen W."/>
            <person name="Bisseling T."/>
            <person name="Smit S."/>
            <person name="Geurts R."/>
        </authorList>
    </citation>
    <scope>NUCLEOTIDE SEQUENCE [LARGE SCALE GENOMIC DNA]</scope>
    <source>
        <strain evidence="2">cv. RG33-2</strain>
    </source>
</reference>
<keyword evidence="2" id="KW-1185">Reference proteome</keyword>
<evidence type="ECO:0000313" key="1">
    <source>
        <dbReference type="EMBL" id="PON73807.1"/>
    </source>
</evidence>
<evidence type="ECO:0000313" key="2">
    <source>
        <dbReference type="Proteomes" id="UP000237000"/>
    </source>
</evidence>
<organism evidence="1 2">
    <name type="scientific">Trema orientale</name>
    <name type="common">Charcoal tree</name>
    <name type="synonym">Celtis orientalis</name>
    <dbReference type="NCBI Taxonomy" id="63057"/>
    <lineage>
        <taxon>Eukaryota</taxon>
        <taxon>Viridiplantae</taxon>
        <taxon>Streptophyta</taxon>
        <taxon>Embryophyta</taxon>
        <taxon>Tracheophyta</taxon>
        <taxon>Spermatophyta</taxon>
        <taxon>Magnoliopsida</taxon>
        <taxon>eudicotyledons</taxon>
        <taxon>Gunneridae</taxon>
        <taxon>Pentapetalae</taxon>
        <taxon>rosids</taxon>
        <taxon>fabids</taxon>
        <taxon>Rosales</taxon>
        <taxon>Cannabaceae</taxon>
        <taxon>Trema</taxon>
    </lineage>
</organism>
<dbReference type="Proteomes" id="UP000237000">
    <property type="component" value="Unassembled WGS sequence"/>
</dbReference>
<dbReference type="EMBL" id="JXTC01000264">
    <property type="protein sequence ID" value="PON73807.1"/>
    <property type="molecule type" value="Genomic_DNA"/>
</dbReference>
<accession>A0A2P5DKJ8</accession>
<sequence>MEFDLAGGHMKSLWEVAASTPPRELKVASRAARLGRFRSSASGEECRWEREVGRSPVWWCGSSAGASAVWEISGASRRKTR</sequence>
<dbReference type="AlphaFoldDB" id="A0A2P5DKJ8"/>
<dbReference type="OrthoDB" id="10286699at2759"/>
<name>A0A2P5DKJ8_TREOI</name>
<proteinExistence type="predicted"/>
<comment type="caution">
    <text evidence="1">The sequence shown here is derived from an EMBL/GenBank/DDBJ whole genome shotgun (WGS) entry which is preliminary data.</text>
</comment>
<protein>
    <submittedName>
        <fullName evidence="1">Uncharacterized protein</fullName>
    </submittedName>
</protein>
<dbReference type="InParanoid" id="A0A2P5DKJ8"/>